<dbReference type="Proteomes" id="UP001237105">
    <property type="component" value="Unassembled WGS sequence"/>
</dbReference>
<protein>
    <submittedName>
        <fullName evidence="1">Uncharacterized protein</fullName>
    </submittedName>
</protein>
<name>A0ABT6SPZ3_9ACTN</name>
<evidence type="ECO:0000313" key="1">
    <source>
        <dbReference type="EMBL" id="MDI3417679.1"/>
    </source>
</evidence>
<reference evidence="1 2" key="1">
    <citation type="submission" date="2023-05" db="EMBL/GenBank/DDBJ databases">
        <title>Draft genome sequence of Streptomyces sp. B-S-A12 isolated from a cave soil in Thailand.</title>
        <authorList>
            <person name="Chamroensaksri N."/>
            <person name="Muangham S."/>
        </authorList>
    </citation>
    <scope>NUCLEOTIDE SEQUENCE [LARGE SCALE GENOMIC DNA]</scope>
    <source>
        <strain evidence="1 2">B-S-A12</strain>
    </source>
</reference>
<proteinExistence type="predicted"/>
<comment type="caution">
    <text evidence="1">The sequence shown here is derived from an EMBL/GenBank/DDBJ whole genome shotgun (WGS) entry which is preliminary data.</text>
</comment>
<dbReference type="RefSeq" id="WP_282533600.1">
    <property type="nucleotide sequence ID" value="NZ_JASCIS010000003.1"/>
</dbReference>
<gene>
    <name evidence="1" type="ORF">QIT00_03720</name>
</gene>
<sequence length="212" mass="22434">MIVMQPVLEIHGPTGFDLWPVAEVPPYSFLPLGGALTPDEVGTAVMAVAACNDIEPAADEPPRPTDPLGGFLHGLLTLDPLFASGGLRVTDTATGVTLVPGCCNGMDERGDWQMVIDGGSAGFGHHPSPLAERLGDTVRLTVDAEAPDSERIELPVTDLRRLLAAAEHDLRAFHALASVWCTRQLPYVAEELTEALARALAVPNSRESPSAE</sequence>
<keyword evidence="2" id="KW-1185">Reference proteome</keyword>
<dbReference type="EMBL" id="JASCIS010000003">
    <property type="protein sequence ID" value="MDI3417679.1"/>
    <property type="molecule type" value="Genomic_DNA"/>
</dbReference>
<organism evidence="1 2">
    <name type="scientific">Streptomyces luteolus</name>
    <dbReference type="NCBI Taxonomy" id="3043615"/>
    <lineage>
        <taxon>Bacteria</taxon>
        <taxon>Bacillati</taxon>
        <taxon>Actinomycetota</taxon>
        <taxon>Actinomycetes</taxon>
        <taxon>Kitasatosporales</taxon>
        <taxon>Streptomycetaceae</taxon>
        <taxon>Streptomyces</taxon>
    </lineage>
</organism>
<evidence type="ECO:0000313" key="2">
    <source>
        <dbReference type="Proteomes" id="UP001237105"/>
    </source>
</evidence>
<accession>A0ABT6SPZ3</accession>